<accession>A0A547PC48</accession>
<evidence type="ECO:0000256" key="9">
    <source>
        <dbReference type="ARBA" id="ARBA00037922"/>
    </source>
</evidence>
<evidence type="ECO:0000259" key="14">
    <source>
        <dbReference type="Pfam" id="PF01113"/>
    </source>
</evidence>
<dbReference type="SUPFAM" id="SSF51735">
    <property type="entry name" value="NAD(P)-binding Rossmann-fold domains"/>
    <property type="match status" value="1"/>
</dbReference>
<proteinExistence type="inferred from homology"/>
<dbReference type="AlphaFoldDB" id="A0A547PC48"/>
<feature type="active site" description="Proton donor/acceptor" evidence="13">
    <location>
        <position position="131"/>
    </location>
</feature>
<evidence type="ECO:0000256" key="5">
    <source>
        <dbReference type="ARBA" id="ARBA00022915"/>
    </source>
</evidence>
<dbReference type="NCBIfam" id="TIGR00036">
    <property type="entry name" value="dapB"/>
    <property type="match status" value="1"/>
</dbReference>
<dbReference type="GO" id="GO:0008839">
    <property type="term" value="F:4-hydroxy-tetrahydrodipicolinate reductase"/>
    <property type="evidence" value="ECO:0007669"/>
    <property type="project" value="UniProtKB-UniRule"/>
</dbReference>
<evidence type="ECO:0000256" key="6">
    <source>
        <dbReference type="ARBA" id="ARBA00023002"/>
    </source>
</evidence>
<comment type="catalytic activity">
    <reaction evidence="12 13">
        <text>(S)-2,3,4,5-tetrahydrodipicolinate + NAD(+) + H2O = (2S,4S)-4-hydroxy-2,3,4,5-tetrahydrodipicolinate + NADH + H(+)</text>
        <dbReference type="Rhea" id="RHEA:35323"/>
        <dbReference type="ChEBI" id="CHEBI:15377"/>
        <dbReference type="ChEBI" id="CHEBI:15378"/>
        <dbReference type="ChEBI" id="CHEBI:16845"/>
        <dbReference type="ChEBI" id="CHEBI:57540"/>
        <dbReference type="ChEBI" id="CHEBI:57945"/>
        <dbReference type="ChEBI" id="CHEBI:67139"/>
        <dbReference type="EC" id="1.17.1.8"/>
    </reaction>
</comment>
<comment type="subunit">
    <text evidence="13">Homotetramer.</text>
</comment>
<dbReference type="Pfam" id="PF01113">
    <property type="entry name" value="DapB_N"/>
    <property type="match status" value="1"/>
</dbReference>
<organism evidence="16 17">
    <name type="scientific">Erythrobacter insulae</name>
    <dbReference type="NCBI Taxonomy" id="2584124"/>
    <lineage>
        <taxon>Bacteria</taxon>
        <taxon>Pseudomonadati</taxon>
        <taxon>Pseudomonadota</taxon>
        <taxon>Alphaproteobacteria</taxon>
        <taxon>Sphingomonadales</taxon>
        <taxon>Erythrobacteraceae</taxon>
        <taxon>Erythrobacter/Porphyrobacter group</taxon>
        <taxon>Erythrobacter</taxon>
    </lineage>
</organism>
<dbReference type="GO" id="GO:0050661">
    <property type="term" value="F:NADP binding"/>
    <property type="evidence" value="ECO:0007669"/>
    <property type="project" value="UniProtKB-UniRule"/>
</dbReference>
<feature type="binding site" evidence="13">
    <location>
        <position position="132"/>
    </location>
    <ligand>
        <name>(S)-2,3,4,5-tetrahydrodipicolinate</name>
        <dbReference type="ChEBI" id="CHEBI:16845"/>
    </ligand>
</feature>
<dbReference type="InterPro" id="IPR022663">
    <property type="entry name" value="DapB_C"/>
</dbReference>
<keyword evidence="17" id="KW-1185">Reference proteome</keyword>
<feature type="binding site" evidence="13">
    <location>
        <position position="37"/>
    </location>
    <ligand>
        <name>NAD(+)</name>
        <dbReference type="ChEBI" id="CHEBI:57540"/>
    </ligand>
</feature>
<dbReference type="GO" id="GO:0051287">
    <property type="term" value="F:NAD binding"/>
    <property type="evidence" value="ECO:0007669"/>
    <property type="project" value="UniProtKB-UniRule"/>
</dbReference>
<feature type="domain" description="Dihydrodipicolinate reductase C-terminal" evidence="15">
    <location>
        <begin position="104"/>
        <end position="240"/>
    </location>
</feature>
<dbReference type="PROSITE" id="PS01298">
    <property type="entry name" value="DAPB"/>
    <property type="match status" value="1"/>
</dbReference>
<dbReference type="SUPFAM" id="SSF55347">
    <property type="entry name" value="Glyceraldehyde-3-phosphate dehydrogenase-like, C-terminal domain"/>
    <property type="match status" value="1"/>
</dbReference>
<comment type="caution">
    <text evidence="16">The sequence shown here is derived from an EMBL/GenBank/DDBJ whole genome shotgun (WGS) entry which is preliminary data.</text>
</comment>
<evidence type="ECO:0000256" key="2">
    <source>
        <dbReference type="ARBA" id="ARBA00022490"/>
    </source>
</evidence>
<dbReference type="InterPro" id="IPR000846">
    <property type="entry name" value="DapB_N"/>
</dbReference>
<name>A0A547PC48_9SPHN</name>
<keyword evidence="8 13" id="KW-0457">Lysine biosynthesis</keyword>
<dbReference type="PANTHER" id="PTHR20836:SF0">
    <property type="entry name" value="4-HYDROXY-TETRAHYDRODIPICOLINATE REDUCTASE 1, CHLOROPLASTIC-RELATED"/>
    <property type="match status" value="1"/>
</dbReference>
<dbReference type="FunFam" id="3.30.360.10:FF:000004">
    <property type="entry name" value="4-hydroxy-tetrahydrodipicolinate reductase"/>
    <property type="match status" value="1"/>
</dbReference>
<evidence type="ECO:0000259" key="15">
    <source>
        <dbReference type="Pfam" id="PF05173"/>
    </source>
</evidence>
<dbReference type="GO" id="GO:0019877">
    <property type="term" value="P:diaminopimelate biosynthetic process"/>
    <property type="evidence" value="ECO:0007669"/>
    <property type="project" value="UniProtKB-UniRule"/>
</dbReference>
<dbReference type="GO" id="GO:0005829">
    <property type="term" value="C:cytosol"/>
    <property type="evidence" value="ECO:0007669"/>
    <property type="project" value="TreeGrafter"/>
</dbReference>
<evidence type="ECO:0000256" key="13">
    <source>
        <dbReference type="HAMAP-Rule" id="MF_00102"/>
    </source>
</evidence>
<feature type="binding site" evidence="13">
    <location>
        <begin position="74"/>
        <end position="76"/>
    </location>
    <ligand>
        <name>NAD(+)</name>
        <dbReference type="ChEBI" id="CHEBI:57540"/>
    </ligand>
</feature>
<keyword evidence="6 13" id="KW-0560">Oxidoreductase</keyword>
<feature type="domain" description="Dihydrodipicolinate reductase N-terminal" evidence="14">
    <location>
        <begin position="5"/>
        <end position="100"/>
    </location>
</feature>
<comment type="function">
    <text evidence="13">Catalyzes the conversion of 4-hydroxy-tetrahydrodipicolinate (HTPA) to tetrahydrodipicolinate.</text>
</comment>
<dbReference type="PIRSF" id="PIRSF000161">
    <property type="entry name" value="DHPR"/>
    <property type="match status" value="1"/>
</dbReference>
<feature type="binding site" evidence="13">
    <location>
        <position position="39"/>
    </location>
    <ligand>
        <name>NADP(+)</name>
        <dbReference type="ChEBI" id="CHEBI:58349"/>
    </ligand>
</feature>
<keyword evidence="5 13" id="KW-0220">Diaminopimelate biosynthesis</keyword>
<comment type="catalytic activity">
    <reaction evidence="11 13">
        <text>(S)-2,3,4,5-tetrahydrodipicolinate + NADP(+) + H2O = (2S,4S)-4-hydroxy-2,3,4,5-tetrahydrodipicolinate + NADPH + H(+)</text>
        <dbReference type="Rhea" id="RHEA:35331"/>
        <dbReference type="ChEBI" id="CHEBI:15377"/>
        <dbReference type="ChEBI" id="CHEBI:15378"/>
        <dbReference type="ChEBI" id="CHEBI:16845"/>
        <dbReference type="ChEBI" id="CHEBI:57783"/>
        <dbReference type="ChEBI" id="CHEBI:58349"/>
        <dbReference type="ChEBI" id="CHEBI:67139"/>
        <dbReference type="EC" id="1.17.1.8"/>
    </reaction>
</comment>
<dbReference type="HAMAP" id="MF_00102">
    <property type="entry name" value="DapB"/>
    <property type="match status" value="1"/>
</dbReference>
<comment type="similarity">
    <text evidence="1 13">Belongs to the DapB family.</text>
</comment>
<keyword evidence="2 13" id="KW-0963">Cytoplasm</keyword>
<dbReference type="InterPro" id="IPR036291">
    <property type="entry name" value="NAD(P)-bd_dom_sf"/>
</dbReference>
<evidence type="ECO:0000256" key="12">
    <source>
        <dbReference type="ARBA" id="ARBA00049396"/>
    </source>
</evidence>
<dbReference type="InterPro" id="IPR023940">
    <property type="entry name" value="DHDPR_bac"/>
</dbReference>
<dbReference type="InterPro" id="IPR022664">
    <property type="entry name" value="DapB_N_CS"/>
</dbReference>
<dbReference type="Gene3D" id="3.30.360.10">
    <property type="entry name" value="Dihydrodipicolinate Reductase, domain 2"/>
    <property type="match status" value="1"/>
</dbReference>
<evidence type="ECO:0000256" key="4">
    <source>
        <dbReference type="ARBA" id="ARBA00022857"/>
    </source>
</evidence>
<feature type="active site" description="Proton donor" evidence="13">
    <location>
        <position position="135"/>
    </location>
</feature>
<keyword evidence="3 13" id="KW-0028">Amino-acid biosynthesis</keyword>
<dbReference type="Proteomes" id="UP000316343">
    <property type="component" value="Unassembled WGS sequence"/>
</dbReference>
<dbReference type="UniPathway" id="UPA00034">
    <property type="reaction ID" value="UER00018"/>
</dbReference>
<evidence type="ECO:0000256" key="3">
    <source>
        <dbReference type="ARBA" id="ARBA00022605"/>
    </source>
</evidence>
<dbReference type="PANTHER" id="PTHR20836">
    <property type="entry name" value="DIHYDRODIPICOLINATE REDUCTASE"/>
    <property type="match status" value="1"/>
</dbReference>
<sequence>MAQFGIIGHKGRMGQAIAAAIEEKGHDFRVGVDMGGDPKPLLDQCDVVVDFSSPAALKTNLEAAKAAGIPILIGTTGLEEEHFVLLAEASKAIPVLQTGNTSLGVTLLAHLVKEAAAALDPDWDIEVLEMHHRMKVDAPSGTAKLLGEAAAEARGVDLSDAMDSGRHGQTGARREGAIGFATLRGGTVAGEHSVIFAGLEERITLSHSAENRMIFARGAVRGAEWLLGKAAGRYSMEDVLDL</sequence>
<reference evidence="16 17" key="1">
    <citation type="submission" date="2019-06" db="EMBL/GenBank/DDBJ databases">
        <title>Erythrobacter insulae sp. nov., isolated from a tidal flat.</title>
        <authorList>
            <person name="Yoon J.-H."/>
        </authorList>
    </citation>
    <scope>NUCLEOTIDE SEQUENCE [LARGE SCALE GENOMIC DNA]</scope>
    <source>
        <strain evidence="16 17">JBTF-M21</strain>
    </source>
</reference>
<feature type="binding site" evidence="13">
    <location>
        <begin position="141"/>
        <end position="142"/>
    </location>
    <ligand>
        <name>(S)-2,3,4,5-tetrahydrodipicolinate</name>
        <dbReference type="ChEBI" id="CHEBI:16845"/>
    </ligand>
</feature>
<keyword evidence="7 13" id="KW-0520">NAD</keyword>
<dbReference type="Pfam" id="PF05173">
    <property type="entry name" value="DapB_C"/>
    <property type="match status" value="1"/>
</dbReference>
<comment type="caution">
    <text evidence="13">Was originally thought to be a dihydrodipicolinate reductase (DHDPR), catalyzing the conversion of dihydrodipicolinate to tetrahydrodipicolinate. However, it was shown in E.coli that the substrate of the enzymatic reaction is not dihydrodipicolinate (DHDP) but in fact (2S,4S)-4-hydroxy-2,3,4,5-tetrahydrodipicolinic acid (HTPA), the product released by the DapA-catalyzed reaction.</text>
</comment>
<evidence type="ECO:0000256" key="11">
    <source>
        <dbReference type="ARBA" id="ARBA00049080"/>
    </source>
</evidence>
<comment type="subcellular location">
    <subcellularLocation>
        <location evidence="13">Cytoplasm</location>
    </subcellularLocation>
</comment>
<dbReference type="CDD" id="cd02274">
    <property type="entry name" value="DHDPR_N"/>
    <property type="match status" value="1"/>
</dbReference>
<dbReference type="EC" id="1.17.1.8" evidence="10 13"/>
<dbReference type="GO" id="GO:0016726">
    <property type="term" value="F:oxidoreductase activity, acting on CH or CH2 groups, NAD or NADP as acceptor"/>
    <property type="evidence" value="ECO:0007669"/>
    <property type="project" value="UniProtKB-UniRule"/>
</dbReference>
<feature type="binding site" evidence="13">
    <location>
        <begin position="8"/>
        <end position="13"/>
    </location>
    <ligand>
        <name>NAD(+)</name>
        <dbReference type="ChEBI" id="CHEBI:57540"/>
    </ligand>
</feature>
<evidence type="ECO:0000256" key="7">
    <source>
        <dbReference type="ARBA" id="ARBA00023027"/>
    </source>
</evidence>
<dbReference type="GO" id="GO:0009089">
    <property type="term" value="P:lysine biosynthetic process via diaminopimelate"/>
    <property type="evidence" value="ECO:0007669"/>
    <property type="project" value="UniProtKB-UniRule"/>
</dbReference>
<dbReference type="EMBL" id="VHJK01000001">
    <property type="protein sequence ID" value="TRD11713.1"/>
    <property type="molecule type" value="Genomic_DNA"/>
</dbReference>
<evidence type="ECO:0000256" key="10">
    <source>
        <dbReference type="ARBA" id="ARBA00038983"/>
    </source>
</evidence>
<keyword evidence="4 13" id="KW-0521">NADP</keyword>
<feature type="binding site" evidence="13">
    <location>
        <begin position="98"/>
        <end position="101"/>
    </location>
    <ligand>
        <name>NAD(+)</name>
        <dbReference type="ChEBI" id="CHEBI:57540"/>
    </ligand>
</feature>
<comment type="pathway">
    <text evidence="9 13">Amino-acid biosynthesis; L-lysine biosynthesis via DAP pathway; (S)-tetrahydrodipicolinate from L-aspartate: step 4/4.</text>
</comment>
<dbReference type="Gene3D" id="3.40.50.720">
    <property type="entry name" value="NAD(P)-binding Rossmann-like Domain"/>
    <property type="match status" value="1"/>
</dbReference>
<evidence type="ECO:0000313" key="16">
    <source>
        <dbReference type="EMBL" id="TRD11713.1"/>
    </source>
</evidence>
<evidence type="ECO:0000256" key="1">
    <source>
        <dbReference type="ARBA" id="ARBA00006642"/>
    </source>
</evidence>
<evidence type="ECO:0000256" key="8">
    <source>
        <dbReference type="ARBA" id="ARBA00023154"/>
    </source>
</evidence>
<protein>
    <recommendedName>
        <fullName evidence="10 13">4-hydroxy-tetrahydrodipicolinate reductase</fullName>
        <shortName evidence="13">HTPA reductase</shortName>
        <ecNumber evidence="10 13">1.17.1.8</ecNumber>
    </recommendedName>
</protein>
<evidence type="ECO:0000313" key="17">
    <source>
        <dbReference type="Proteomes" id="UP000316343"/>
    </source>
</evidence>
<dbReference type="RefSeq" id="WP_142787986.1">
    <property type="nucleotide sequence ID" value="NZ_VHJK01000001.1"/>
</dbReference>
<gene>
    <name evidence="13" type="primary">dapB</name>
    <name evidence="16" type="ORF">FGU71_07440</name>
</gene>
<dbReference type="OrthoDB" id="9790352at2"/>